<keyword evidence="2" id="KW-0472">Membrane</keyword>
<evidence type="ECO:0000256" key="2">
    <source>
        <dbReference type="SAM" id="Phobius"/>
    </source>
</evidence>
<name>A0AAJ0DMF5_9PEZI</name>
<feature type="transmembrane region" description="Helical" evidence="2">
    <location>
        <begin position="17"/>
        <end position="35"/>
    </location>
</feature>
<feature type="region of interest" description="Disordered" evidence="1">
    <location>
        <begin position="50"/>
        <end position="77"/>
    </location>
</feature>
<comment type="caution">
    <text evidence="3">The sequence shown here is derived from an EMBL/GenBank/DDBJ whole genome shotgun (WGS) entry which is preliminary data.</text>
</comment>
<protein>
    <submittedName>
        <fullName evidence="3">Uncharacterized protein</fullName>
    </submittedName>
</protein>
<evidence type="ECO:0000313" key="3">
    <source>
        <dbReference type="EMBL" id="KAK3053245.1"/>
    </source>
</evidence>
<reference evidence="3" key="1">
    <citation type="submission" date="2023-04" db="EMBL/GenBank/DDBJ databases">
        <title>Black Yeasts Isolated from many extreme environments.</title>
        <authorList>
            <person name="Coleine C."/>
            <person name="Stajich J.E."/>
            <person name="Selbmann L."/>
        </authorList>
    </citation>
    <scope>NUCLEOTIDE SEQUENCE</scope>
    <source>
        <strain evidence="3">CCFEE 5312</strain>
    </source>
</reference>
<proteinExistence type="predicted"/>
<evidence type="ECO:0000256" key="1">
    <source>
        <dbReference type="SAM" id="MobiDB-lite"/>
    </source>
</evidence>
<sequence length="77" mass="8490">MPDELYRGLYLTRGERAIIVALSYIIVGPLIYAGGKKLFSYIYNTTADARQEVRQERQQREGGGEAAPAPEQTAEAG</sequence>
<keyword evidence="4" id="KW-1185">Reference proteome</keyword>
<dbReference type="Proteomes" id="UP001271007">
    <property type="component" value="Unassembled WGS sequence"/>
</dbReference>
<evidence type="ECO:0000313" key="4">
    <source>
        <dbReference type="Proteomes" id="UP001271007"/>
    </source>
</evidence>
<dbReference type="AlphaFoldDB" id="A0AAJ0DMF5"/>
<feature type="compositionally biased region" description="Low complexity" evidence="1">
    <location>
        <begin position="66"/>
        <end position="77"/>
    </location>
</feature>
<dbReference type="EMBL" id="JAWDJX010000017">
    <property type="protein sequence ID" value="KAK3053245.1"/>
    <property type="molecule type" value="Genomic_DNA"/>
</dbReference>
<organism evidence="3 4">
    <name type="scientific">Extremus antarcticus</name>
    <dbReference type="NCBI Taxonomy" id="702011"/>
    <lineage>
        <taxon>Eukaryota</taxon>
        <taxon>Fungi</taxon>
        <taxon>Dikarya</taxon>
        <taxon>Ascomycota</taxon>
        <taxon>Pezizomycotina</taxon>
        <taxon>Dothideomycetes</taxon>
        <taxon>Dothideomycetidae</taxon>
        <taxon>Mycosphaerellales</taxon>
        <taxon>Extremaceae</taxon>
        <taxon>Extremus</taxon>
    </lineage>
</organism>
<feature type="compositionally biased region" description="Basic and acidic residues" evidence="1">
    <location>
        <begin position="50"/>
        <end position="63"/>
    </location>
</feature>
<accession>A0AAJ0DMF5</accession>
<gene>
    <name evidence="3" type="ORF">LTR09_005871</name>
</gene>
<keyword evidence="2" id="KW-1133">Transmembrane helix</keyword>
<keyword evidence="2" id="KW-0812">Transmembrane</keyword>